<feature type="chain" id="PRO_5047007115" description="Secreted protein" evidence="1">
    <location>
        <begin position="21"/>
        <end position="98"/>
    </location>
</feature>
<keyword evidence="1" id="KW-0732">Signal</keyword>
<evidence type="ECO:0008006" key="4">
    <source>
        <dbReference type="Google" id="ProtNLM"/>
    </source>
</evidence>
<evidence type="ECO:0000256" key="1">
    <source>
        <dbReference type="SAM" id="SignalP"/>
    </source>
</evidence>
<reference evidence="2 3" key="1">
    <citation type="submission" date="2024-03" db="EMBL/GenBank/DDBJ databases">
        <authorList>
            <person name="Gkanogiannis A."/>
            <person name="Becerra Lopez-Lavalle L."/>
        </authorList>
    </citation>
    <scope>NUCLEOTIDE SEQUENCE [LARGE SCALE GENOMIC DNA]</scope>
</reference>
<keyword evidence="3" id="KW-1185">Reference proteome</keyword>
<proteinExistence type="predicted"/>
<organism evidence="2 3">
    <name type="scientific">Citrullus colocynthis</name>
    <name type="common">colocynth</name>
    <dbReference type="NCBI Taxonomy" id="252529"/>
    <lineage>
        <taxon>Eukaryota</taxon>
        <taxon>Viridiplantae</taxon>
        <taxon>Streptophyta</taxon>
        <taxon>Embryophyta</taxon>
        <taxon>Tracheophyta</taxon>
        <taxon>Spermatophyta</taxon>
        <taxon>Magnoliopsida</taxon>
        <taxon>eudicotyledons</taxon>
        <taxon>Gunneridae</taxon>
        <taxon>Pentapetalae</taxon>
        <taxon>rosids</taxon>
        <taxon>fabids</taxon>
        <taxon>Cucurbitales</taxon>
        <taxon>Cucurbitaceae</taxon>
        <taxon>Benincaseae</taxon>
        <taxon>Citrullus</taxon>
    </lineage>
</organism>
<evidence type="ECO:0000313" key="3">
    <source>
        <dbReference type="Proteomes" id="UP001642487"/>
    </source>
</evidence>
<dbReference type="EMBL" id="OZ021736">
    <property type="protein sequence ID" value="CAK9316373.1"/>
    <property type="molecule type" value="Genomic_DNA"/>
</dbReference>
<dbReference type="Proteomes" id="UP001642487">
    <property type="component" value="Chromosome 2"/>
</dbReference>
<name>A0ABP0YBM1_9ROSI</name>
<gene>
    <name evidence="2" type="ORF">CITCOLO1_LOCUS8234</name>
</gene>
<sequence length="98" mass="11553">MDILIVIGFFVAVLPINPSAELTPELRAISVEDSGIFIFNSLFKFYNLRHHEQLIRNQDQGLLQFLSFFLSFPLHWTRHQFCSIWVYKSESDLIFENC</sequence>
<accession>A0ABP0YBM1</accession>
<protein>
    <recommendedName>
        <fullName evidence="4">Secreted protein</fullName>
    </recommendedName>
</protein>
<evidence type="ECO:0000313" key="2">
    <source>
        <dbReference type="EMBL" id="CAK9316373.1"/>
    </source>
</evidence>
<feature type="signal peptide" evidence="1">
    <location>
        <begin position="1"/>
        <end position="20"/>
    </location>
</feature>